<proteinExistence type="predicted"/>
<dbReference type="InterPro" id="IPR003675">
    <property type="entry name" value="Rce1/LyrA-like_dom"/>
</dbReference>
<dbReference type="Pfam" id="PF02517">
    <property type="entry name" value="Rce1-like"/>
    <property type="match status" value="1"/>
</dbReference>
<evidence type="ECO:0000256" key="1">
    <source>
        <dbReference type="SAM" id="Phobius"/>
    </source>
</evidence>
<comment type="caution">
    <text evidence="3">The sequence shown here is derived from an EMBL/GenBank/DDBJ whole genome shotgun (WGS) entry which is preliminary data.</text>
</comment>
<evidence type="ECO:0000313" key="3">
    <source>
        <dbReference type="EMBL" id="ESU29176.1"/>
    </source>
</evidence>
<feature type="transmembrane region" description="Helical" evidence="1">
    <location>
        <begin position="181"/>
        <end position="199"/>
    </location>
</feature>
<keyword evidence="1" id="KW-1133">Transmembrane helix</keyword>
<evidence type="ECO:0000313" key="4">
    <source>
        <dbReference type="Proteomes" id="UP000018004"/>
    </source>
</evidence>
<organism evidence="3 4">
    <name type="scientific">Flavobacterium limnosediminis JC2902</name>
    <dbReference type="NCBI Taxonomy" id="1341181"/>
    <lineage>
        <taxon>Bacteria</taxon>
        <taxon>Pseudomonadati</taxon>
        <taxon>Bacteroidota</taxon>
        <taxon>Flavobacteriia</taxon>
        <taxon>Flavobacteriales</taxon>
        <taxon>Flavobacteriaceae</taxon>
        <taxon>Flavobacterium</taxon>
    </lineage>
</organism>
<name>V6SRC7_9FLAO</name>
<feature type="transmembrane region" description="Helical" evidence="1">
    <location>
        <begin position="149"/>
        <end position="169"/>
    </location>
</feature>
<feature type="transmembrane region" description="Helical" evidence="1">
    <location>
        <begin position="100"/>
        <end position="117"/>
    </location>
</feature>
<keyword evidence="4" id="KW-1185">Reference proteome</keyword>
<dbReference type="STRING" id="1341181.FLJC2902T_12180"/>
<dbReference type="AlphaFoldDB" id="V6SRC7"/>
<dbReference type="Proteomes" id="UP000018004">
    <property type="component" value="Unassembled WGS sequence"/>
</dbReference>
<dbReference type="eggNOG" id="ENOG5034CE5">
    <property type="taxonomic scope" value="Bacteria"/>
</dbReference>
<dbReference type="EMBL" id="AVGG01000003">
    <property type="protein sequence ID" value="ESU29176.1"/>
    <property type="molecule type" value="Genomic_DNA"/>
</dbReference>
<keyword evidence="1" id="KW-0812">Transmembrane</keyword>
<gene>
    <name evidence="3" type="ORF">FLJC2902T_12180</name>
</gene>
<evidence type="ECO:0000259" key="2">
    <source>
        <dbReference type="Pfam" id="PF02517"/>
    </source>
</evidence>
<dbReference type="GO" id="GO:0004175">
    <property type="term" value="F:endopeptidase activity"/>
    <property type="evidence" value="ECO:0007669"/>
    <property type="project" value="UniProtKB-ARBA"/>
</dbReference>
<accession>V6SRC7</accession>
<feature type="transmembrane region" description="Helical" evidence="1">
    <location>
        <begin position="12"/>
        <end position="31"/>
    </location>
</feature>
<keyword evidence="1" id="KW-0472">Membrane</keyword>
<reference evidence="3 4" key="1">
    <citation type="submission" date="2013-08" db="EMBL/GenBank/DDBJ databases">
        <title>Flavobacterium limnosediminis JC2902 genome sequencing.</title>
        <authorList>
            <person name="Lee K."/>
            <person name="Yi H."/>
            <person name="Park S."/>
            <person name="Chun J."/>
        </authorList>
    </citation>
    <scope>NUCLEOTIDE SEQUENCE [LARGE SCALE GENOMIC DNA]</scope>
    <source>
        <strain evidence="3 4">JC2902</strain>
    </source>
</reference>
<feature type="transmembrane region" description="Helical" evidence="1">
    <location>
        <begin position="124"/>
        <end position="143"/>
    </location>
</feature>
<dbReference type="PATRIC" id="fig|1341181.4.peg.1205"/>
<protein>
    <recommendedName>
        <fullName evidence="2">CAAX prenyl protease 2/Lysostaphin resistance protein A-like domain-containing protein</fullName>
    </recommendedName>
</protein>
<dbReference type="OrthoDB" id="821236at2"/>
<feature type="domain" description="CAAX prenyl protease 2/Lysostaphin resistance protein A-like" evidence="2">
    <location>
        <begin position="48"/>
        <end position="186"/>
    </location>
</feature>
<feature type="transmembrane region" description="Helical" evidence="1">
    <location>
        <begin position="77"/>
        <end position="94"/>
    </location>
</feature>
<sequence length="296" mass="33521">MFETSTNFRHNWILILAIILGTAFGLMSFFLEIKPPVSSADFFEGVKIPVFIVIGTVIMPVLEELSFRGFFSNSNKMRAIALIGFLSISSSALYSNYSIVFASLVLVLMVVLTILYFKFRNNIIFVLFVISNALVFGLIHYSAKDFAVQGNPFVMVQIGAGLFLTWVTLNSRLRTAMLVHGVWNFIALASMLLSLQFVSKEIEVIEQGKVKVSYQQVPVFASNAISLTNESNKMVVKNATIRMLMDLALIDRDLKDKYSSVDPLARYNFTIEFKDDKRNFEEVLKILQEKEMVVRN</sequence>
<dbReference type="GO" id="GO:0080120">
    <property type="term" value="P:CAAX-box protein maturation"/>
    <property type="evidence" value="ECO:0007669"/>
    <property type="project" value="UniProtKB-ARBA"/>
</dbReference>
<feature type="transmembrane region" description="Helical" evidence="1">
    <location>
        <begin position="46"/>
        <end position="65"/>
    </location>
</feature>
<dbReference type="RefSeq" id="WP_023578863.1">
    <property type="nucleotide sequence ID" value="NZ_AVGG01000003.1"/>
</dbReference>